<keyword evidence="2" id="KW-1185">Reference proteome</keyword>
<proteinExistence type="predicted"/>
<sequence>MAPKTPQIFINLTTTDDNTTLHWSHSQSLVKYRLQGYTHYLHNNELQLPAIPSTAHTNLKHWLENGIFNFPSGDQALVTEAQFRILGQLYTWGFENGEDALCDDIDARIKREAGAWVKDTDFKALMDALPKNSMLKREMNWRRNDPREFARYA</sequence>
<dbReference type="Proteomes" id="UP000799757">
    <property type="component" value="Unassembled WGS sequence"/>
</dbReference>
<reference evidence="1" key="1">
    <citation type="journal article" date="2020" name="Stud. Mycol.">
        <title>101 Dothideomycetes genomes: a test case for predicting lifestyles and emergence of pathogens.</title>
        <authorList>
            <person name="Haridas S."/>
            <person name="Albert R."/>
            <person name="Binder M."/>
            <person name="Bloem J."/>
            <person name="Labutti K."/>
            <person name="Salamov A."/>
            <person name="Andreopoulos B."/>
            <person name="Baker S."/>
            <person name="Barry K."/>
            <person name="Bills G."/>
            <person name="Bluhm B."/>
            <person name="Cannon C."/>
            <person name="Castanera R."/>
            <person name="Culley D."/>
            <person name="Daum C."/>
            <person name="Ezra D."/>
            <person name="Gonzalez J."/>
            <person name="Henrissat B."/>
            <person name="Kuo A."/>
            <person name="Liang C."/>
            <person name="Lipzen A."/>
            <person name="Lutzoni F."/>
            <person name="Magnuson J."/>
            <person name="Mondo S."/>
            <person name="Nolan M."/>
            <person name="Ohm R."/>
            <person name="Pangilinan J."/>
            <person name="Park H.-J."/>
            <person name="Ramirez L."/>
            <person name="Alfaro M."/>
            <person name="Sun H."/>
            <person name="Tritt A."/>
            <person name="Yoshinaga Y."/>
            <person name="Zwiers L.-H."/>
            <person name="Turgeon B."/>
            <person name="Goodwin S."/>
            <person name="Spatafora J."/>
            <person name="Crous P."/>
            <person name="Grigoriev I."/>
        </authorList>
    </citation>
    <scope>NUCLEOTIDE SEQUENCE</scope>
    <source>
        <strain evidence="1">CBS 109.77</strain>
    </source>
</reference>
<evidence type="ECO:0000313" key="2">
    <source>
        <dbReference type="Proteomes" id="UP000799757"/>
    </source>
</evidence>
<evidence type="ECO:0000313" key="1">
    <source>
        <dbReference type="EMBL" id="KAF2797128.1"/>
    </source>
</evidence>
<name>A0A6A6XLR5_9PLEO</name>
<gene>
    <name evidence="1" type="ORF">K505DRAFT_334595</name>
</gene>
<accession>A0A6A6XLR5</accession>
<dbReference type="AlphaFoldDB" id="A0A6A6XLR5"/>
<dbReference type="EMBL" id="MU001814">
    <property type="protein sequence ID" value="KAF2797128.1"/>
    <property type="molecule type" value="Genomic_DNA"/>
</dbReference>
<protein>
    <submittedName>
        <fullName evidence="1">Uncharacterized protein</fullName>
    </submittedName>
</protein>
<organism evidence="1 2">
    <name type="scientific">Melanomma pulvis-pyrius CBS 109.77</name>
    <dbReference type="NCBI Taxonomy" id="1314802"/>
    <lineage>
        <taxon>Eukaryota</taxon>
        <taxon>Fungi</taxon>
        <taxon>Dikarya</taxon>
        <taxon>Ascomycota</taxon>
        <taxon>Pezizomycotina</taxon>
        <taxon>Dothideomycetes</taxon>
        <taxon>Pleosporomycetidae</taxon>
        <taxon>Pleosporales</taxon>
        <taxon>Melanommataceae</taxon>
        <taxon>Melanomma</taxon>
    </lineage>
</organism>